<feature type="domain" description="Mycothiol-dependent maleylpyruvate isomerase metal-binding" evidence="1">
    <location>
        <begin position="25"/>
        <end position="140"/>
    </location>
</feature>
<dbReference type="NCBIfam" id="TIGR03083">
    <property type="entry name" value="maleylpyruvate isomerase family mycothiol-dependent enzyme"/>
    <property type="match status" value="1"/>
</dbReference>
<name>A0ABQ2I6J4_9MICO</name>
<dbReference type="InterPro" id="IPR017520">
    <property type="entry name" value="CHP03086"/>
</dbReference>
<proteinExistence type="predicted"/>
<evidence type="ECO:0000313" key="3">
    <source>
        <dbReference type="EMBL" id="GGN00263.1"/>
    </source>
</evidence>
<dbReference type="SUPFAM" id="SSF54427">
    <property type="entry name" value="NTF2-like"/>
    <property type="match status" value="1"/>
</dbReference>
<accession>A0ABQ2I6J4</accession>
<dbReference type="InterPro" id="IPR017517">
    <property type="entry name" value="Maleyloyr_isom"/>
</dbReference>
<sequence length="316" mass="33947">METGTRARQTGPDLGESYRRSVQWWVQQVHGVADDQWDLPTPCSDWTVRDLVNHVAGEDLWTAPLMHGRTIADVGSRLDGDLLGEDPRGAAASAATEAVGVVDETLPTHGAVQLSYGEESMDEYVRQLVADHLVHGWDLAVATGRARDLDPALVADVAAWFDGTEDAYRSGGAVGARMPSGGDPQTDLLARFGRDAAWGPTHAGFAQFVAAFGRGDVEAIMALMTDDCVFEATGPAPDGMRHEGAADVRSVWESLFTETGSPAFTAEESFVAGDRGVLRWRFDWVAPDGSPGHVRGVDVVRLRDGKVSEKLSYVKG</sequence>
<reference evidence="4" key="1">
    <citation type="journal article" date="2019" name="Int. J. Syst. Evol. Microbiol.">
        <title>The Global Catalogue of Microorganisms (GCM) 10K type strain sequencing project: providing services to taxonomists for standard genome sequencing and annotation.</title>
        <authorList>
            <consortium name="The Broad Institute Genomics Platform"/>
            <consortium name="The Broad Institute Genome Sequencing Center for Infectious Disease"/>
            <person name="Wu L."/>
            <person name="Ma J."/>
        </authorList>
    </citation>
    <scope>NUCLEOTIDE SEQUENCE [LARGE SCALE GENOMIC DNA]</scope>
    <source>
        <strain evidence="4">JCM 1365</strain>
    </source>
</reference>
<comment type="caution">
    <text evidence="3">The sequence shown here is derived from an EMBL/GenBank/DDBJ whole genome shotgun (WGS) entry which is preliminary data.</text>
</comment>
<organism evidence="3 4">
    <name type="scientific">Terrabacter tumescens</name>
    <dbReference type="NCBI Taxonomy" id="60443"/>
    <lineage>
        <taxon>Bacteria</taxon>
        <taxon>Bacillati</taxon>
        <taxon>Actinomycetota</taxon>
        <taxon>Actinomycetes</taxon>
        <taxon>Micrococcales</taxon>
        <taxon>Intrasporangiaceae</taxon>
        <taxon>Terrabacter</taxon>
    </lineage>
</organism>
<keyword evidence="4" id="KW-1185">Reference proteome</keyword>
<dbReference type="InterPro" id="IPR037401">
    <property type="entry name" value="SnoaL-like"/>
</dbReference>
<dbReference type="NCBIfam" id="TIGR03086">
    <property type="entry name" value="TIGR03086 family metal-binding protein"/>
    <property type="match status" value="1"/>
</dbReference>
<dbReference type="Pfam" id="PF11716">
    <property type="entry name" value="MDMPI_N"/>
    <property type="match status" value="1"/>
</dbReference>
<evidence type="ECO:0000259" key="2">
    <source>
        <dbReference type="Pfam" id="PF12680"/>
    </source>
</evidence>
<gene>
    <name evidence="3" type="ORF">GCM10009721_29260</name>
</gene>
<evidence type="ECO:0000259" key="1">
    <source>
        <dbReference type="Pfam" id="PF11716"/>
    </source>
</evidence>
<feature type="domain" description="SnoaL-like" evidence="2">
    <location>
        <begin position="206"/>
        <end position="309"/>
    </location>
</feature>
<dbReference type="RefSeq" id="WP_030199097.1">
    <property type="nucleotide sequence ID" value="NZ_BMNZ01000005.1"/>
</dbReference>
<dbReference type="Pfam" id="PF12680">
    <property type="entry name" value="SnoaL_2"/>
    <property type="match status" value="1"/>
</dbReference>
<dbReference type="Gene3D" id="1.20.120.450">
    <property type="entry name" value="dinb family like domain"/>
    <property type="match status" value="1"/>
</dbReference>
<dbReference type="Proteomes" id="UP000623461">
    <property type="component" value="Unassembled WGS sequence"/>
</dbReference>
<protein>
    <recommendedName>
        <fullName evidence="5">TIGR03086 family protein</fullName>
    </recommendedName>
</protein>
<dbReference type="InterPro" id="IPR024344">
    <property type="entry name" value="MDMPI_metal-binding"/>
</dbReference>
<dbReference type="InterPro" id="IPR034660">
    <property type="entry name" value="DinB/YfiT-like"/>
</dbReference>
<evidence type="ECO:0008006" key="5">
    <source>
        <dbReference type="Google" id="ProtNLM"/>
    </source>
</evidence>
<dbReference type="SUPFAM" id="SSF109854">
    <property type="entry name" value="DinB/YfiT-like putative metalloenzymes"/>
    <property type="match status" value="1"/>
</dbReference>
<dbReference type="InterPro" id="IPR032710">
    <property type="entry name" value="NTF2-like_dom_sf"/>
</dbReference>
<dbReference type="EMBL" id="BMNZ01000005">
    <property type="protein sequence ID" value="GGN00263.1"/>
    <property type="molecule type" value="Genomic_DNA"/>
</dbReference>
<dbReference type="Gene3D" id="3.10.450.50">
    <property type="match status" value="1"/>
</dbReference>
<evidence type="ECO:0000313" key="4">
    <source>
        <dbReference type="Proteomes" id="UP000623461"/>
    </source>
</evidence>